<organism evidence="2">
    <name type="scientific">uncultured marine virus</name>
    <dbReference type="NCBI Taxonomy" id="186617"/>
    <lineage>
        <taxon>Viruses</taxon>
        <taxon>environmental samples</taxon>
    </lineage>
</organism>
<sequence length="52" mass="5229">MNAPSWAVSCSTVALSMSTGTGSSLRALGKPPTLASSPTSSPYTRQGSSRTP</sequence>
<accession>A0A0F7L3W6</accession>
<protein>
    <submittedName>
        <fullName evidence="2">Uncharacterized protein</fullName>
    </submittedName>
</protein>
<name>A0A0F7L3W6_9VIRU</name>
<feature type="region of interest" description="Disordered" evidence="1">
    <location>
        <begin position="19"/>
        <end position="52"/>
    </location>
</feature>
<reference evidence="2" key="2">
    <citation type="submission" date="2015-03" db="EMBL/GenBank/DDBJ databases">
        <authorList>
            <person name="Chow C.-E.T."/>
            <person name="Winget D.M."/>
            <person name="White R.A.III."/>
            <person name="Hallam S.J."/>
            <person name="Suttle C.A."/>
        </authorList>
    </citation>
    <scope>NUCLEOTIDE SEQUENCE</scope>
    <source>
        <strain evidence="2">Anoxic2_5</strain>
    </source>
</reference>
<evidence type="ECO:0000256" key="1">
    <source>
        <dbReference type="SAM" id="MobiDB-lite"/>
    </source>
</evidence>
<feature type="compositionally biased region" description="Low complexity" evidence="1">
    <location>
        <begin position="31"/>
        <end position="44"/>
    </location>
</feature>
<reference evidence="2" key="1">
    <citation type="journal article" date="2015" name="Front. Microbiol.">
        <title>Combining genomic sequencing methods to explore viral diversity and reveal potential virus-host interactions.</title>
        <authorList>
            <person name="Chow C.E."/>
            <person name="Winget D.M."/>
            <person name="White R.A.III."/>
            <person name="Hallam S.J."/>
            <person name="Suttle C.A."/>
        </authorList>
    </citation>
    <scope>NUCLEOTIDE SEQUENCE</scope>
    <source>
        <strain evidence="2">Anoxic2_5</strain>
    </source>
</reference>
<dbReference type="EMBL" id="KR029589">
    <property type="protein sequence ID" value="AKH47239.1"/>
    <property type="molecule type" value="Genomic_DNA"/>
</dbReference>
<proteinExistence type="predicted"/>
<evidence type="ECO:0000313" key="2">
    <source>
        <dbReference type="EMBL" id="AKH47239.1"/>
    </source>
</evidence>